<dbReference type="GO" id="GO:0016491">
    <property type="term" value="F:oxidoreductase activity"/>
    <property type="evidence" value="ECO:0007669"/>
    <property type="project" value="UniProtKB-KW"/>
</dbReference>
<evidence type="ECO:0000256" key="2">
    <source>
        <dbReference type="ARBA" id="ARBA00023002"/>
    </source>
</evidence>
<dbReference type="Gene3D" id="3.40.50.720">
    <property type="entry name" value="NAD(P)-binding Rossmann-like Domain"/>
    <property type="match status" value="1"/>
</dbReference>
<feature type="domain" description="6-phosphogluconate dehydrogenase NADP-binding" evidence="5">
    <location>
        <begin position="5"/>
        <end position="157"/>
    </location>
</feature>
<dbReference type="AlphaFoldDB" id="A0AAU7U868"/>
<dbReference type="PROSITE" id="PS00895">
    <property type="entry name" value="3_HYDROXYISOBUT_DH"/>
    <property type="match status" value="1"/>
</dbReference>
<dbReference type="SUPFAM" id="SSF48179">
    <property type="entry name" value="6-phosphogluconate dehydrogenase C-terminal domain-like"/>
    <property type="match status" value="1"/>
</dbReference>
<reference evidence="7" key="1">
    <citation type="submission" date="2024-06" db="EMBL/GenBank/DDBJ databases">
        <title>Draft Genome Sequence of Deinococcus sonorensis Type Strain KR-87, a Biofilm Producing Representative of the Genus Deinococcus.</title>
        <authorList>
            <person name="Boren L.S."/>
            <person name="Grosso R.A."/>
            <person name="Hugenberg-Cox A.N."/>
            <person name="Hill J.T.E."/>
            <person name="Albert C.M."/>
            <person name="Tuohy J.M."/>
        </authorList>
    </citation>
    <scope>NUCLEOTIDE SEQUENCE</scope>
    <source>
        <strain evidence="7">KR-87</strain>
    </source>
</reference>
<feature type="active site" evidence="4">
    <location>
        <position position="166"/>
    </location>
</feature>
<dbReference type="InterPro" id="IPR029154">
    <property type="entry name" value="HIBADH-like_NADP-bd"/>
</dbReference>
<dbReference type="EC" id="1.1.-.-" evidence="7"/>
<dbReference type="Pfam" id="PF14833">
    <property type="entry name" value="NAD_binding_11"/>
    <property type="match status" value="1"/>
</dbReference>
<keyword evidence="3" id="KW-0520">NAD</keyword>
<dbReference type="RefSeq" id="WP_350242754.1">
    <property type="nucleotide sequence ID" value="NZ_CP158299.1"/>
</dbReference>
<dbReference type="GO" id="GO:0050661">
    <property type="term" value="F:NADP binding"/>
    <property type="evidence" value="ECO:0007669"/>
    <property type="project" value="InterPro"/>
</dbReference>
<dbReference type="EMBL" id="CP158299">
    <property type="protein sequence ID" value="XBV84717.1"/>
    <property type="molecule type" value="Genomic_DNA"/>
</dbReference>
<dbReference type="GO" id="GO:0051287">
    <property type="term" value="F:NAD binding"/>
    <property type="evidence" value="ECO:0007669"/>
    <property type="project" value="InterPro"/>
</dbReference>
<protein>
    <submittedName>
        <fullName evidence="7">NAD(P)-dependent oxidoreductase</fullName>
        <ecNumber evidence="7">1.1.-.-</ecNumber>
    </submittedName>
</protein>
<dbReference type="Pfam" id="PF03446">
    <property type="entry name" value="NAD_binding_2"/>
    <property type="match status" value="1"/>
</dbReference>
<dbReference type="InterPro" id="IPR006115">
    <property type="entry name" value="6PGDH_NADP-bd"/>
</dbReference>
<keyword evidence="2 7" id="KW-0560">Oxidoreductase</keyword>
<dbReference type="PANTHER" id="PTHR43060:SF15">
    <property type="entry name" value="3-HYDROXYISOBUTYRATE DEHYDROGENASE-LIKE 1, MITOCHONDRIAL-RELATED"/>
    <property type="match status" value="1"/>
</dbReference>
<evidence type="ECO:0000256" key="1">
    <source>
        <dbReference type="ARBA" id="ARBA00009080"/>
    </source>
</evidence>
<comment type="similarity">
    <text evidence="1">Belongs to the HIBADH-related family.</text>
</comment>
<name>A0AAU7U868_9DEIO</name>
<evidence type="ECO:0000256" key="3">
    <source>
        <dbReference type="ARBA" id="ARBA00023027"/>
    </source>
</evidence>
<dbReference type="KEGG" id="dsc:ABOD76_14845"/>
<evidence type="ECO:0000256" key="4">
    <source>
        <dbReference type="PIRSR" id="PIRSR000103-1"/>
    </source>
</evidence>
<dbReference type="PANTHER" id="PTHR43060">
    <property type="entry name" value="3-HYDROXYISOBUTYRATE DEHYDROGENASE-LIKE 1, MITOCHONDRIAL-RELATED"/>
    <property type="match status" value="1"/>
</dbReference>
<evidence type="ECO:0000259" key="6">
    <source>
        <dbReference type="Pfam" id="PF14833"/>
    </source>
</evidence>
<accession>A0AAU7U868</accession>
<dbReference type="InterPro" id="IPR008927">
    <property type="entry name" value="6-PGluconate_DH-like_C_sf"/>
</dbReference>
<dbReference type="InterPro" id="IPR013328">
    <property type="entry name" value="6PGD_dom2"/>
</dbReference>
<evidence type="ECO:0000313" key="7">
    <source>
        <dbReference type="EMBL" id="XBV84717.1"/>
    </source>
</evidence>
<dbReference type="PIRSF" id="PIRSF000103">
    <property type="entry name" value="HIBADH"/>
    <property type="match status" value="1"/>
</dbReference>
<organism evidence="7">
    <name type="scientific">Deinococcus sonorensis KR-87</name>
    <dbReference type="NCBI Taxonomy" id="694439"/>
    <lineage>
        <taxon>Bacteria</taxon>
        <taxon>Thermotogati</taxon>
        <taxon>Deinococcota</taxon>
        <taxon>Deinococci</taxon>
        <taxon>Deinococcales</taxon>
        <taxon>Deinococcaceae</taxon>
        <taxon>Deinococcus</taxon>
    </lineage>
</organism>
<proteinExistence type="inferred from homology"/>
<evidence type="ECO:0000259" key="5">
    <source>
        <dbReference type="Pfam" id="PF03446"/>
    </source>
</evidence>
<gene>
    <name evidence="7" type="ORF">ABOD76_14845</name>
</gene>
<dbReference type="InterPro" id="IPR002204">
    <property type="entry name" value="3-OH-isobutyrate_DH-rel_CS"/>
</dbReference>
<dbReference type="InterPro" id="IPR036291">
    <property type="entry name" value="NAD(P)-bd_dom_sf"/>
</dbReference>
<dbReference type="SUPFAM" id="SSF51735">
    <property type="entry name" value="NAD(P)-binding Rossmann-fold domains"/>
    <property type="match status" value="1"/>
</dbReference>
<sequence>MTTAAFLGLGAMGYPMASHLTRLGETLVWNRTPGRAEQHAAEFGSRAVTLEETAQADVIFTCLPTSDDVEGLLDRLLPLLKPGTIWVDCTSGRPAAGREQAQRLQQAGAAFLDAPVSGGPTGAKAGTLAVMVGGETEVLERARPLIESFGGTVLRVGPVGTGFAVKAVNNVLMAVHLWATAEGFASLQQQGVDLDAALSVINASSGRSFSSENKFPKILKREFAPFFKLSLLAKDAGIALENVQEVRGSAPLLAQTAMLLRAAQASQSEDADHAELVKFVEAMFGHGTLIAGEASSS</sequence>
<dbReference type="InterPro" id="IPR015815">
    <property type="entry name" value="HIBADH-related"/>
</dbReference>
<feature type="domain" description="3-hydroxyisobutyrate dehydrogenase-like NAD-binding" evidence="6">
    <location>
        <begin position="160"/>
        <end position="279"/>
    </location>
</feature>
<dbReference type="GO" id="GO:0016054">
    <property type="term" value="P:organic acid catabolic process"/>
    <property type="evidence" value="ECO:0007669"/>
    <property type="project" value="UniProtKB-ARBA"/>
</dbReference>
<dbReference type="Gene3D" id="1.10.1040.10">
    <property type="entry name" value="N-(1-d-carboxylethyl)-l-norvaline Dehydrogenase, domain 2"/>
    <property type="match status" value="1"/>
</dbReference>